<evidence type="ECO:0000313" key="1">
    <source>
        <dbReference type="Ensembl" id="ENSMMOP00000023040.1"/>
    </source>
</evidence>
<proteinExistence type="predicted"/>
<reference evidence="1" key="2">
    <citation type="submission" date="2025-09" db="UniProtKB">
        <authorList>
            <consortium name="Ensembl"/>
        </authorList>
    </citation>
    <scope>IDENTIFICATION</scope>
</reference>
<dbReference type="AlphaFoldDB" id="A0A3Q3X4K6"/>
<accession>A0A3Q3X4K6</accession>
<dbReference type="OMA" id="HYTEECG"/>
<keyword evidence="2" id="KW-1185">Reference proteome</keyword>
<organism evidence="1 2">
    <name type="scientific">Mola mola</name>
    <name type="common">Ocean sunfish</name>
    <name type="synonym">Tetraodon mola</name>
    <dbReference type="NCBI Taxonomy" id="94237"/>
    <lineage>
        <taxon>Eukaryota</taxon>
        <taxon>Metazoa</taxon>
        <taxon>Chordata</taxon>
        <taxon>Craniata</taxon>
        <taxon>Vertebrata</taxon>
        <taxon>Euteleostomi</taxon>
        <taxon>Actinopterygii</taxon>
        <taxon>Neopterygii</taxon>
        <taxon>Teleostei</taxon>
        <taxon>Neoteleostei</taxon>
        <taxon>Acanthomorphata</taxon>
        <taxon>Eupercaria</taxon>
        <taxon>Tetraodontiformes</taxon>
        <taxon>Molidae</taxon>
        <taxon>Mola</taxon>
    </lineage>
</organism>
<name>A0A3Q3X4K6_MOLML</name>
<dbReference type="Ensembl" id="ENSMMOT00000023424.1">
    <property type="protein sequence ID" value="ENSMMOP00000023040.1"/>
    <property type="gene ID" value="ENSMMOG00000017530.1"/>
</dbReference>
<sequence length="96" mass="10729">MGVQIETITPGDGQTFPKKGQRVVVHYTDEGWSAGKADLLTRLCLWQIRAPRDHPAKRHSHLRRGAHQPGSLKLLHSLRIHTNFQGGENLPDDSCS</sequence>
<evidence type="ECO:0000313" key="2">
    <source>
        <dbReference type="Proteomes" id="UP000261620"/>
    </source>
</evidence>
<dbReference type="STRING" id="94237.ENSMMOP00000023040"/>
<reference evidence="1" key="1">
    <citation type="submission" date="2025-08" db="UniProtKB">
        <authorList>
            <consortium name="Ensembl"/>
        </authorList>
    </citation>
    <scope>IDENTIFICATION</scope>
</reference>
<dbReference type="Proteomes" id="UP000261620">
    <property type="component" value="Unplaced"/>
</dbReference>
<protein>
    <submittedName>
        <fullName evidence="1">Uncharacterized protein</fullName>
    </submittedName>
</protein>